<evidence type="ECO:0000256" key="1">
    <source>
        <dbReference type="SAM" id="SignalP"/>
    </source>
</evidence>
<proteinExistence type="predicted"/>
<sequence>MINVKRGMMVFGCAAAFAAAPLIAASPAAAKDCPWGTVPTRFDGVCVQGQAGGFGSPGVVVPPQASSPGANVDENFNGYGSVNGIPCTPGNVGKCIALQQSQG</sequence>
<evidence type="ECO:0000313" key="3">
    <source>
        <dbReference type="Proteomes" id="UP000320095"/>
    </source>
</evidence>
<dbReference type="OrthoDB" id="4732614at2"/>
<keyword evidence="1" id="KW-0732">Signal</keyword>
<dbReference type="RefSeq" id="WP_140692225.1">
    <property type="nucleotide sequence ID" value="NZ_RCZG01000005.1"/>
</dbReference>
<feature type="signal peptide" evidence="1">
    <location>
        <begin position="1"/>
        <end position="30"/>
    </location>
</feature>
<organism evidence="2 3">
    <name type="scientific">Mycolicibacterium hodleri</name>
    <dbReference type="NCBI Taxonomy" id="49897"/>
    <lineage>
        <taxon>Bacteria</taxon>
        <taxon>Bacillati</taxon>
        <taxon>Actinomycetota</taxon>
        <taxon>Actinomycetes</taxon>
        <taxon>Mycobacteriales</taxon>
        <taxon>Mycobacteriaceae</taxon>
        <taxon>Mycolicibacterium</taxon>
    </lineage>
</organism>
<reference evidence="2 3" key="1">
    <citation type="journal article" date="2019" name="Environ. Microbiol.">
        <title>Species interactions and distinct microbial communities in high Arctic permafrost affected cryosols are associated with the CH4 and CO2 gas fluxes.</title>
        <authorList>
            <person name="Altshuler I."/>
            <person name="Hamel J."/>
            <person name="Turney S."/>
            <person name="Magnuson E."/>
            <person name="Levesque R."/>
            <person name="Greer C."/>
            <person name="Whyte L.G."/>
        </authorList>
    </citation>
    <scope>NUCLEOTIDE SEQUENCE [LARGE SCALE GENOMIC DNA]</scope>
    <source>
        <strain evidence="2 3">S5.20</strain>
    </source>
</reference>
<name>A0A502EAX8_9MYCO</name>
<dbReference type="AlphaFoldDB" id="A0A502EAX8"/>
<feature type="chain" id="PRO_5021261226" description="Intersectin-EH binding protein Ibp1" evidence="1">
    <location>
        <begin position="31"/>
        <end position="103"/>
    </location>
</feature>
<comment type="caution">
    <text evidence="2">The sequence shown here is derived from an EMBL/GenBank/DDBJ whole genome shotgun (WGS) entry which is preliminary data.</text>
</comment>
<gene>
    <name evidence="2" type="ORF">EAH80_15045</name>
</gene>
<protein>
    <recommendedName>
        <fullName evidence="4">Intersectin-EH binding protein Ibp1</fullName>
    </recommendedName>
</protein>
<evidence type="ECO:0008006" key="4">
    <source>
        <dbReference type="Google" id="ProtNLM"/>
    </source>
</evidence>
<dbReference type="EMBL" id="RCZG01000005">
    <property type="protein sequence ID" value="TPG33591.1"/>
    <property type="molecule type" value="Genomic_DNA"/>
</dbReference>
<dbReference type="Proteomes" id="UP000320095">
    <property type="component" value="Unassembled WGS sequence"/>
</dbReference>
<keyword evidence="3" id="KW-1185">Reference proteome</keyword>
<accession>A0A502EAX8</accession>
<evidence type="ECO:0000313" key="2">
    <source>
        <dbReference type="EMBL" id="TPG33591.1"/>
    </source>
</evidence>